<keyword evidence="3" id="KW-1185">Reference proteome</keyword>
<organism evidence="2 3">
    <name type="scientific">Paspalum notatum var. saurae</name>
    <dbReference type="NCBI Taxonomy" id="547442"/>
    <lineage>
        <taxon>Eukaryota</taxon>
        <taxon>Viridiplantae</taxon>
        <taxon>Streptophyta</taxon>
        <taxon>Embryophyta</taxon>
        <taxon>Tracheophyta</taxon>
        <taxon>Spermatophyta</taxon>
        <taxon>Magnoliopsida</taxon>
        <taxon>Liliopsida</taxon>
        <taxon>Poales</taxon>
        <taxon>Poaceae</taxon>
        <taxon>PACMAD clade</taxon>
        <taxon>Panicoideae</taxon>
        <taxon>Andropogonodae</taxon>
        <taxon>Paspaleae</taxon>
        <taxon>Paspalinae</taxon>
        <taxon>Paspalum</taxon>
    </lineage>
</organism>
<protein>
    <recommendedName>
        <fullName evidence="1">Reverse transcriptase domain-containing protein</fullName>
    </recommendedName>
</protein>
<dbReference type="SUPFAM" id="SSF56672">
    <property type="entry name" value="DNA/RNA polymerases"/>
    <property type="match status" value="1"/>
</dbReference>
<dbReference type="PANTHER" id="PTHR33116:SF87">
    <property type="entry name" value="OS01G0158850 PROTEIN"/>
    <property type="match status" value="1"/>
</dbReference>
<feature type="domain" description="Reverse transcriptase" evidence="1">
    <location>
        <begin position="53"/>
        <end position="309"/>
    </location>
</feature>
<dbReference type="Pfam" id="PF13966">
    <property type="entry name" value="zf-RVT"/>
    <property type="match status" value="1"/>
</dbReference>
<dbReference type="EMBL" id="CP144745">
    <property type="protein sequence ID" value="WVZ53298.1"/>
    <property type="molecule type" value="Genomic_DNA"/>
</dbReference>
<dbReference type="InterPro" id="IPR026960">
    <property type="entry name" value="RVT-Znf"/>
</dbReference>
<dbReference type="PROSITE" id="PS50878">
    <property type="entry name" value="RT_POL"/>
    <property type="match status" value="1"/>
</dbReference>
<evidence type="ECO:0000313" key="2">
    <source>
        <dbReference type="EMBL" id="WVZ53298.1"/>
    </source>
</evidence>
<dbReference type="InterPro" id="IPR000477">
    <property type="entry name" value="RT_dom"/>
</dbReference>
<sequence>MERNLARWAEKEIRDAVFAMEHNKAPGLDGFPAEFYQKFWDIIKDDIMQMFLDLHAGDLPLFSLNFGVITLVPKVLEANRIQQYRPICLLNVSFKIFTKVAIIRVNSIADHLVSPTQTAFMRGRNILEGVVILHETIHVLHSKKQSGVILKIDFEKAYDKVQSFTSGGSGAVNVNDEVGPYFQTKKGLRQGDPLSPIFFNIVADMLAILINRAKVDGQISGVVSHLVDGGLSILQYADDTIIFMDNDLEQARNMKLLLCAFEQVSGLKINFHKSEIYCFGAAQQNLTEYMQLFGCNSGDLPMRYLGIPIHYRRLSNIDWRKVEERFKKRLSSRKSKHLSTDGRLTLINSVLSSLPMYMMSFFAIPKGVLRKLDYFRSRFFWQCDEGKRKYRLAKWDILCQPKDQGGLEIHNLDVKNTALLSKWLYNLLTSDGTWQQILRNKYLRSKPLSQAQWKNGDSYFWACLMKVKHDFLRFETFLIKNGSQVKFWEDRWLGQSTLREQYPCLYNIARYKQATVAVVLGTSLPNISWRRDLIGNKLAAWNNLLPRLANVVLCEYDDIFHWNLHRNGKFSVKSHYLALIHTDVPNINKRLWSIKVLLKIKIFLWYLRKGIVLTKDNLAKRNWQGSKQCCFCHKDETIKHLFFECRFARAVWAIIHAAFGLAQPRSVSNMFGSWLVSFKKEFKPLVLLGAAATCWSLWLSRNNLVFEKKQYHSPLQLGYSLEAIFLGFSYSGVSVFGTGGQGVFYPVLKKINRDSLCQRRSSQTRLDALHKREQNASAILRRRGVYDDGSSQTPPASV</sequence>
<evidence type="ECO:0000313" key="3">
    <source>
        <dbReference type="Proteomes" id="UP001341281"/>
    </source>
</evidence>
<evidence type="ECO:0000259" key="1">
    <source>
        <dbReference type="PROSITE" id="PS50878"/>
    </source>
</evidence>
<proteinExistence type="predicted"/>
<dbReference type="CDD" id="cd01650">
    <property type="entry name" value="RT_nLTR_like"/>
    <property type="match status" value="1"/>
</dbReference>
<dbReference type="PANTHER" id="PTHR33116">
    <property type="entry name" value="REVERSE TRANSCRIPTASE ZINC-BINDING DOMAIN-CONTAINING PROTEIN-RELATED-RELATED"/>
    <property type="match status" value="1"/>
</dbReference>
<accession>A0AAQ3SL80</accession>
<reference evidence="2 3" key="1">
    <citation type="submission" date="2024-02" db="EMBL/GenBank/DDBJ databases">
        <title>High-quality chromosome-scale genome assembly of Pensacola bahiagrass (Paspalum notatum Flugge var. saurae).</title>
        <authorList>
            <person name="Vega J.M."/>
            <person name="Podio M."/>
            <person name="Orjuela J."/>
            <person name="Siena L.A."/>
            <person name="Pessino S.C."/>
            <person name="Combes M.C."/>
            <person name="Mariac C."/>
            <person name="Albertini E."/>
            <person name="Pupilli F."/>
            <person name="Ortiz J.P.A."/>
            <person name="Leblanc O."/>
        </authorList>
    </citation>
    <scope>NUCLEOTIDE SEQUENCE [LARGE SCALE GENOMIC DNA]</scope>
    <source>
        <strain evidence="2">R1</strain>
        <tissue evidence="2">Leaf</tissue>
    </source>
</reference>
<dbReference type="InterPro" id="IPR043502">
    <property type="entry name" value="DNA/RNA_pol_sf"/>
</dbReference>
<gene>
    <name evidence="2" type="ORF">U9M48_004264</name>
</gene>
<dbReference type="Proteomes" id="UP001341281">
    <property type="component" value="Chromosome 01"/>
</dbReference>
<dbReference type="Pfam" id="PF00078">
    <property type="entry name" value="RVT_1"/>
    <property type="match status" value="1"/>
</dbReference>
<name>A0AAQ3SL80_PASNO</name>
<dbReference type="AlphaFoldDB" id="A0AAQ3SL80"/>